<dbReference type="EMBL" id="CADCXV010000768">
    <property type="protein sequence ID" value="CAB0035039.1"/>
    <property type="molecule type" value="Genomic_DNA"/>
</dbReference>
<gene>
    <name evidence="1" type="ORF">TBRA_LOCUS6937</name>
</gene>
<dbReference type="Proteomes" id="UP000479190">
    <property type="component" value="Unassembled WGS sequence"/>
</dbReference>
<proteinExistence type="predicted"/>
<organism evidence="1 2">
    <name type="scientific">Trichogramma brassicae</name>
    <dbReference type="NCBI Taxonomy" id="86971"/>
    <lineage>
        <taxon>Eukaryota</taxon>
        <taxon>Metazoa</taxon>
        <taxon>Ecdysozoa</taxon>
        <taxon>Arthropoda</taxon>
        <taxon>Hexapoda</taxon>
        <taxon>Insecta</taxon>
        <taxon>Pterygota</taxon>
        <taxon>Neoptera</taxon>
        <taxon>Endopterygota</taxon>
        <taxon>Hymenoptera</taxon>
        <taxon>Apocrita</taxon>
        <taxon>Proctotrupomorpha</taxon>
        <taxon>Chalcidoidea</taxon>
        <taxon>Trichogrammatidae</taxon>
        <taxon>Trichogramma</taxon>
    </lineage>
</organism>
<dbReference type="AlphaFoldDB" id="A0A6H5IH22"/>
<keyword evidence="2" id="KW-1185">Reference proteome</keyword>
<evidence type="ECO:0000313" key="1">
    <source>
        <dbReference type="EMBL" id="CAB0035039.1"/>
    </source>
</evidence>
<sequence length="166" mass="18571">MVQNVFKRRRNWLLVRLNSSKITQCTADTFASNGLQLVDSRVDSRTDGCQTMLSFLKLSSIHVLSESLCVAILRSGTSALDARARASEIARIVLVVCDQLARLSFQKASTDILATSYIRLYMCKHACLMAIYMTLSYRSEVPTPLFTPISFGIRKIFPQLISTAQL</sequence>
<name>A0A6H5IH22_9HYME</name>
<reference evidence="1 2" key="1">
    <citation type="submission" date="2020-02" db="EMBL/GenBank/DDBJ databases">
        <authorList>
            <person name="Ferguson B K."/>
        </authorList>
    </citation>
    <scope>NUCLEOTIDE SEQUENCE [LARGE SCALE GENOMIC DNA]</scope>
</reference>
<protein>
    <submittedName>
        <fullName evidence="1">Uncharacterized protein</fullName>
    </submittedName>
</protein>
<accession>A0A6H5IH22</accession>
<evidence type="ECO:0000313" key="2">
    <source>
        <dbReference type="Proteomes" id="UP000479190"/>
    </source>
</evidence>